<sequence length="191" mass="22270">MAKEEIWKRIPDFPYYEVSNYGNVRSIDRMVNAKLGSKSFKRGRILTKQRLSDGYVQVRLCNNGVTRFYRIHQLVAICFIKNPNGYTQINHINEVKDDNRVENLEWCDIKYNNNYGCRLERISNSMKNGKNSICVVQMNLMGDKIQTWVSMSEVQRNLGISNSKIAACCKGKRNKAGGYKWRYANETDYEL</sequence>
<reference evidence="2" key="1">
    <citation type="journal article" date="2021" name="Proc. Natl. Acad. Sci. U.S.A.">
        <title>A Catalog of Tens of Thousands of Viruses from Human Metagenomes Reveals Hidden Associations with Chronic Diseases.</title>
        <authorList>
            <person name="Tisza M.J."/>
            <person name="Buck C.B."/>
        </authorList>
    </citation>
    <scope>NUCLEOTIDE SEQUENCE</scope>
    <source>
        <strain evidence="2">Ctnks32</strain>
    </source>
</reference>
<feature type="domain" description="NUMOD4" evidence="1">
    <location>
        <begin position="5"/>
        <end position="60"/>
    </location>
</feature>
<dbReference type="Gene3D" id="3.90.75.20">
    <property type="match status" value="1"/>
</dbReference>
<keyword evidence="2" id="KW-0255">Endonuclease</keyword>
<organism evidence="2">
    <name type="scientific">Siphoviridae sp. ctnks32</name>
    <dbReference type="NCBI Taxonomy" id="2826457"/>
    <lineage>
        <taxon>Viruses</taxon>
        <taxon>Duplodnaviria</taxon>
        <taxon>Heunggongvirae</taxon>
        <taxon>Uroviricota</taxon>
        <taxon>Caudoviricetes</taxon>
    </lineage>
</organism>
<dbReference type="Gene3D" id="1.10.10.10">
    <property type="entry name" value="Winged helix-like DNA-binding domain superfamily/Winged helix DNA-binding domain"/>
    <property type="match status" value="1"/>
</dbReference>
<dbReference type="Pfam" id="PF07463">
    <property type="entry name" value="NUMOD4"/>
    <property type="match status" value="1"/>
</dbReference>
<dbReference type="InterPro" id="IPR003647">
    <property type="entry name" value="Intron_nuc_1_rpt"/>
</dbReference>
<dbReference type="EMBL" id="BK015039">
    <property type="protein sequence ID" value="DAD88314.1"/>
    <property type="molecule type" value="Genomic_DNA"/>
</dbReference>
<evidence type="ECO:0000313" key="2">
    <source>
        <dbReference type="EMBL" id="DAD88314.1"/>
    </source>
</evidence>
<keyword evidence="2" id="KW-0540">Nuclease</keyword>
<dbReference type="GO" id="GO:0016788">
    <property type="term" value="F:hydrolase activity, acting on ester bonds"/>
    <property type="evidence" value="ECO:0007669"/>
    <property type="project" value="InterPro"/>
</dbReference>
<dbReference type="SMART" id="SM00497">
    <property type="entry name" value="IENR1"/>
    <property type="match status" value="1"/>
</dbReference>
<dbReference type="InterPro" id="IPR044925">
    <property type="entry name" value="His-Me_finger_sf"/>
</dbReference>
<dbReference type="InterPro" id="IPR010902">
    <property type="entry name" value="NUMOD4"/>
</dbReference>
<dbReference type="GO" id="GO:0004519">
    <property type="term" value="F:endonuclease activity"/>
    <property type="evidence" value="ECO:0007669"/>
    <property type="project" value="UniProtKB-KW"/>
</dbReference>
<protein>
    <submittedName>
        <fullName evidence="2">Homing endonuclease</fullName>
    </submittedName>
</protein>
<accession>A0A8S5N228</accession>
<dbReference type="SUPFAM" id="SSF54060">
    <property type="entry name" value="His-Me finger endonucleases"/>
    <property type="match status" value="1"/>
</dbReference>
<name>A0A8S5N228_9CAUD</name>
<dbReference type="SUPFAM" id="SSF64496">
    <property type="entry name" value="DNA-binding domain of intron-encoded endonucleases"/>
    <property type="match status" value="1"/>
</dbReference>
<proteinExistence type="predicted"/>
<dbReference type="InterPro" id="IPR036388">
    <property type="entry name" value="WH-like_DNA-bd_sf"/>
</dbReference>
<keyword evidence="2" id="KW-0378">Hydrolase</keyword>
<evidence type="ECO:0000259" key="1">
    <source>
        <dbReference type="Pfam" id="PF07463"/>
    </source>
</evidence>